<protein>
    <recommendedName>
        <fullName evidence="4">WSC domain-containing protein</fullName>
    </recommendedName>
</protein>
<proteinExistence type="predicted"/>
<accession>A0AAN8ESY4</accession>
<dbReference type="AlphaFoldDB" id="A0AAN8ESY4"/>
<organism evidence="2 3">
    <name type="scientific">Trichostrongylus colubriformis</name>
    <name type="common">Black scour worm</name>
    <dbReference type="NCBI Taxonomy" id="6319"/>
    <lineage>
        <taxon>Eukaryota</taxon>
        <taxon>Metazoa</taxon>
        <taxon>Ecdysozoa</taxon>
        <taxon>Nematoda</taxon>
        <taxon>Chromadorea</taxon>
        <taxon>Rhabditida</taxon>
        <taxon>Rhabditina</taxon>
        <taxon>Rhabditomorpha</taxon>
        <taxon>Strongyloidea</taxon>
        <taxon>Trichostrongylidae</taxon>
        <taxon>Trichostrongylus</taxon>
    </lineage>
</organism>
<sequence>MMPSVAVLVVLLSAPLAIFGQDATPTTAVIAQPVCSVNQLFNGQICTCAPGSLNTVKGSIKVEDEMGSLEGPNAYDTQSKSKFNPIAQYLRYFSSANDESKSRCEDECEEVYYSFFTYGKCVGDIFGKLPRDQQPACNLRCGVGPTTRLDNRRIVLCVRCRFGNTSVHHSYVHCHLCVMSSR</sequence>
<evidence type="ECO:0008006" key="4">
    <source>
        <dbReference type="Google" id="ProtNLM"/>
    </source>
</evidence>
<feature type="chain" id="PRO_5042836100" description="WSC domain-containing protein" evidence="1">
    <location>
        <begin position="21"/>
        <end position="182"/>
    </location>
</feature>
<evidence type="ECO:0000313" key="2">
    <source>
        <dbReference type="EMBL" id="KAK5965332.1"/>
    </source>
</evidence>
<keyword evidence="1" id="KW-0732">Signal</keyword>
<feature type="signal peptide" evidence="1">
    <location>
        <begin position="1"/>
        <end position="20"/>
    </location>
</feature>
<comment type="caution">
    <text evidence="2">The sequence shown here is derived from an EMBL/GenBank/DDBJ whole genome shotgun (WGS) entry which is preliminary data.</text>
</comment>
<dbReference type="EMBL" id="WIXE01024736">
    <property type="protein sequence ID" value="KAK5965332.1"/>
    <property type="molecule type" value="Genomic_DNA"/>
</dbReference>
<reference evidence="2 3" key="1">
    <citation type="submission" date="2019-10" db="EMBL/GenBank/DDBJ databases">
        <title>Assembly and Annotation for the nematode Trichostrongylus colubriformis.</title>
        <authorList>
            <person name="Martin J."/>
        </authorList>
    </citation>
    <scope>NUCLEOTIDE SEQUENCE [LARGE SCALE GENOMIC DNA]</scope>
    <source>
        <strain evidence="2">G859</strain>
        <tissue evidence="2">Whole worm</tissue>
    </source>
</reference>
<keyword evidence="3" id="KW-1185">Reference proteome</keyword>
<evidence type="ECO:0000256" key="1">
    <source>
        <dbReference type="SAM" id="SignalP"/>
    </source>
</evidence>
<dbReference type="Proteomes" id="UP001331761">
    <property type="component" value="Unassembled WGS sequence"/>
</dbReference>
<name>A0AAN8ESY4_TRICO</name>
<evidence type="ECO:0000313" key="3">
    <source>
        <dbReference type="Proteomes" id="UP001331761"/>
    </source>
</evidence>
<gene>
    <name evidence="2" type="ORF">GCK32_009800</name>
</gene>